<dbReference type="Proteomes" id="UP001597389">
    <property type="component" value="Unassembled WGS sequence"/>
</dbReference>
<gene>
    <name evidence="5" type="ORF">ACFSW8_12545</name>
</gene>
<keyword evidence="1" id="KW-0805">Transcription regulation</keyword>
<dbReference type="Pfam" id="PF12833">
    <property type="entry name" value="HTH_18"/>
    <property type="match status" value="1"/>
</dbReference>
<keyword evidence="6" id="KW-1185">Reference proteome</keyword>
<evidence type="ECO:0000313" key="6">
    <source>
        <dbReference type="Proteomes" id="UP001597389"/>
    </source>
</evidence>
<proteinExistence type="predicted"/>
<organism evidence="5 6">
    <name type="scientific">Rubritalea tangerina</name>
    <dbReference type="NCBI Taxonomy" id="430798"/>
    <lineage>
        <taxon>Bacteria</taxon>
        <taxon>Pseudomonadati</taxon>
        <taxon>Verrucomicrobiota</taxon>
        <taxon>Verrucomicrobiia</taxon>
        <taxon>Verrucomicrobiales</taxon>
        <taxon>Rubritaleaceae</taxon>
        <taxon>Rubritalea</taxon>
    </lineage>
</organism>
<dbReference type="PROSITE" id="PS01124">
    <property type="entry name" value="HTH_ARAC_FAMILY_2"/>
    <property type="match status" value="1"/>
</dbReference>
<dbReference type="InterPro" id="IPR050204">
    <property type="entry name" value="AraC_XylS_family_regulators"/>
</dbReference>
<comment type="caution">
    <text evidence="5">The sequence shown here is derived from an EMBL/GenBank/DDBJ whole genome shotgun (WGS) entry which is preliminary data.</text>
</comment>
<evidence type="ECO:0000256" key="2">
    <source>
        <dbReference type="ARBA" id="ARBA00023125"/>
    </source>
</evidence>
<dbReference type="RefSeq" id="WP_377089704.1">
    <property type="nucleotide sequence ID" value="NZ_JBHSJL010000014.1"/>
</dbReference>
<dbReference type="PANTHER" id="PTHR46796">
    <property type="entry name" value="HTH-TYPE TRANSCRIPTIONAL ACTIVATOR RHAS-RELATED"/>
    <property type="match status" value="1"/>
</dbReference>
<evidence type="ECO:0000313" key="5">
    <source>
        <dbReference type="EMBL" id="MFD2159730.1"/>
    </source>
</evidence>
<keyword evidence="3" id="KW-0804">Transcription</keyword>
<feature type="domain" description="HTH araC/xylS-type" evidence="4">
    <location>
        <begin position="206"/>
        <end position="308"/>
    </location>
</feature>
<dbReference type="EMBL" id="JBHUJB010000051">
    <property type="protein sequence ID" value="MFD2159730.1"/>
    <property type="molecule type" value="Genomic_DNA"/>
</dbReference>
<dbReference type="SMART" id="SM00342">
    <property type="entry name" value="HTH_ARAC"/>
    <property type="match status" value="1"/>
</dbReference>
<name>A0ABW4ZDG8_9BACT</name>
<protein>
    <submittedName>
        <fullName evidence="5">Helix-turn-helix domain-containing protein</fullName>
    </submittedName>
</protein>
<evidence type="ECO:0000256" key="3">
    <source>
        <dbReference type="ARBA" id="ARBA00023163"/>
    </source>
</evidence>
<accession>A0ABW4ZDG8</accession>
<evidence type="ECO:0000256" key="1">
    <source>
        <dbReference type="ARBA" id="ARBA00023015"/>
    </source>
</evidence>
<dbReference type="Gene3D" id="1.10.10.60">
    <property type="entry name" value="Homeodomain-like"/>
    <property type="match status" value="1"/>
</dbReference>
<keyword evidence="2" id="KW-0238">DNA-binding</keyword>
<reference evidence="6" key="1">
    <citation type="journal article" date="2019" name="Int. J. Syst. Evol. Microbiol.">
        <title>The Global Catalogue of Microorganisms (GCM) 10K type strain sequencing project: providing services to taxonomists for standard genome sequencing and annotation.</title>
        <authorList>
            <consortium name="The Broad Institute Genomics Platform"/>
            <consortium name="The Broad Institute Genome Sequencing Center for Infectious Disease"/>
            <person name="Wu L."/>
            <person name="Ma J."/>
        </authorList>
    </citation>
    <scope>NUCLEOTIDE SEQUENCE [LARGE SCALE GENOMIC DNA]</scope>
    <source>
        <strain evidence="6">CCUG 57942</strain>
    </source>
</reference>
<sequence length="311" mass="34399">MPSLTTIFEASSIEAYAEAFGPDWNTQCRQLSAGPFSFTEKRIDLEGIALCWDSFASSVQAIQTRKSPGLSLTLPLTDTPPAIVQCRELDTSNAILLLPGSTLHYTAPIGFEAFTVDIHHRMLSSSIPPTEAHPIAAIASSDREKLLELALYMSQQLESMLSPSPNELSHWRQQILQHLNPILDCFSPSKKSKSIHKALHSDALIKSIQGYLADWKSDTPPSITSMSKELGISSSTAYRLFQKWCGTSPYKFHLIERLHHFRKSLILGPHTRGAVTEAASSAGFSDYNRAIQHYKHFFGETPTQTLASVGK</sequence>
<dbReference type="InterPro" id="IPR018060">
    <property type="entry name" value="HTH_AraC"/>
</dbReference>
<evidence type="ECO:0000259" key="4">
    <source>
        <dbReference type="PROSITE" id="PS01124"/>
    </source>
</evidence>